<reference evidence="3" key="1">
    <citation type="submission" date="2022-10" db="EMBL/GenBank/DDBJ databases">
        <title>Chitiniphilus purpureus sp. nov., a novel chitin-degrading bacterium isolated from crawfish pond sediment.</title>
        <authorList>
            <person name="Li K."/>
        </authorList>
    </citation>
    <scope>NUCLEOTIDE SEQUENCE</scope>
    <source>
        <strain evidence="3">CD1</strain>
    </source>
</reference>
<dbReference type="PANTHER" id="PTHR22617:SF23">
    <property type="entry name" value="CHEMOTAXIS PROTEIN CHEW"/>
    <property type="match status" value="1"/>
</dbReference>
<dbReference type="SMART" id="SM00260">
    <property type="entry name" value="CheW"/>
    <property type="match status" value="2"/>
</dbReference>
<dbReference type="InterPro" id="IPR039315">
    <property type="entry name" value="CheW"/>
</dbReference>
<evidence type="ECO:0000259" key="2">
    <source>
        <dbReference type="PROSITE" id="PS50851"/>
    </source>
</evidence>
<gene>
    <name evidence="3" type="ORF">N8I74_12525</name>
</gene>
<keyword evidence="4" id="KW-1185">Reference proteome</keyword>
<dbReference type="Gene3D" id="2.40.50.180">
    <property type="entry name" value="CheA-289, Domain 4"/>
    <property type="match status" value="3"/>
</dbReference>
<evidence type="ECO:0000313" key="3">
    <source>
        <dbReference type="EMBL" id="UXY14144.1"/>
    </source>
</evidence>
<dbReference type="EMBL" id="CP106753">
    <property type="protein sequence ID" value="UXY14144.1"/>
    <property type="molecule type" value="Genomic_DNA"/>
</dbReference>
<feature type="domain" description="CheW-like" evidence="2">
    <location>
        <begin position="172"/>
        <end position="319"/>
    </location>
</feature>
<dbReference type="InterPro" id="IPR036061">
    <property type="entry name" value="CheW-like_dom_sf"/>
</dbReference>
<dbReference type="Proteomes" id="UP001061302">
    <property type="component" value="Chromosome"/>
</dbReference>
<dbReference type="PANTHER" id="PTHR22617">
    <property type="entry name" value="CHEMOTAXIS SENSOR HISTIDINE KINASE-RELATED"/>
    <property type="match status" value="1"/>
</dbReference>
<accession>A0ABY6DIH2</accession>
<dbReference type="Pfam" id="PF01584">
    <property type="entry name" value="CheW"/>
    <property type="match status" value="3"/>
</dbReference>
<dbReference type="InterPro" id="IPR002545">
    <property type="entry name" value="CheW-lke_dom"/>
</dbReference>
<feature type="domain" description="CheW-like" evidence="2">
    <location>
        <begin position="341"/>
        <end position="481"/>
    </location>
</feature>
<dbReference type="SUPFAM" id="SSF50341">
    <property type="entry name" value="CheW-like"/>
    <property type="match status" value="3"/>
</dbReference>
<protein>
    <submittedName>
        <fullName evidence="3">Chemotaxis protein CheW</fullName>
    </submittedName>
</protein>
<name>A0ABY6DIH2_9NEIS</name>
<evidence type="ECO:0000313" key="4">
    <source>
        <dbReference type="Proteomes" id="UP001061302"/>
    </source>
</evidence>
<feature type="compositionally biased region" description="Pro residues" evidence="1">
    <location>
        <begin position="154"/>
        <end position="164"/>
    </location>
</feature>
<organism evidence="3 4">
    <name type="scientific">Chitiniphilus purpureus</name>
    <dbReference type="NCBI Taxonomy" id="2981137"/>
    <lineage>
        <taxon>Bacteria</taxon>
        <taxon>Pseudomonadati</taxon>
        <taxon>Pseudomonadota</taxon>
        <taxon>Betaproteobacteria</taxon>
        <taxon>Neisseriales</taxon>
        <taxon>Chitinibacteraceae</taxon>
        <taxon>Chitiniphilus</taxon>
    </lineage>
</organism>
<dbReference type="PROSITE" id="PS50851">
    <property type="entry name" value="CHEW"/>
    <property type="match status" value="3"/>
</dbReference>
<dbReference type="RefSeq" id="WP_263123444.1">
    <property type="nucleotide sequence ID" value="NZ_CP106753.1"/>
</dbReference>
<proteinExistence type="predicted"/>
<feature type="region of interest" description="Disordered" evidence="1">
    <location>
        <begin position="149"/>
        <end position="168"/>
    </location>
</feature>
<dbReference type="Gene3D" id="2.30.30.40">
    <property type="entry name" value="SH3 Domains"/>
    <property type="match status" value="2"/>
</dbReference>
<sequence length="488" mass="50724">MSEAALQTSPGGDEAVPWLLYRAGGLACASPLTQIAEVVRVPALHPVPLAPAAMLGLVNRHGHAVAVLGLAALLDAAQQAPGPASRLLVLHAQRQAVLVDAVQGLALLPATAARPATAEEAAAGLAQVIPARPDQDERRVPDLVRLTRPAAAPARPPAPQPAMPSPQTETEGELLLVFRLGTQEYAMPVAAIEEIVPAPAQLLVTPHMQTHMLGMMTRRGRLLPVFDTRAALAAPQGAPARHVVVLRLRAGTDAPVEVGLLVETVSEVLDAGTAQAQPVPPLLAHTRRMNEIAAILKLAQGRRLVALLTPERLLDETALYGLEPAVSDLSDPTSATAGDEAQHVLVFQVGEAELAVAVAQVQEIIALPDTLTPAPLARPDVLGVLNLRGNALPVIDARTRLGLGGPAAAQRQRVVVVTGAGETPTGVLVDRVCDVVALPAGEDALPPLSAEQALLLRRVVLDAARMLLVVDARTLLHGAPELAEAVHG</sequence>
<evidence type="ECO:0000256" key="1">
    <source>
        <dbReference type="SAM" id="MobiDB-lite"/>
    </source>
</evidence>
<feature type="domain" description="CheW-like" evidence="2">
    <location>
        <begin position="15"/>
        <end position="152"/>
    </location>
</feature>